<dbReference type="KEGG" id="mdb:OVN18_03550"/>
<dbReference type="Gene3D" id="3.40.50.300">
    <property type="entry name" value="P-loop containing nucleotide triphosphate hydrolases"/>
    <property type="match status" value="2"/>
</dbReference>
<dbReference type="GO" id="GO:0009432">
    <property type="term" value="P:SOS response"/>
    <property type="evidence" value="ECO:0007669"/>
    <property type="project" value="UniProtKB-KW"/>
</dbReference>
<dbReference type="PANTHER" id="PTHR32182">
    <property type="entry name" value="DNA REPLICATION AND REPAIR PROTEIN RECF"/>
    <property type="match status" value="1"/>
</dbReference>
<organism evidence="3 4">
    <name type="scientific">Microcella daejeonensis</name>
    <dbReference type="NCBI Taxonomy" id="2994971"/>
    <lineage>
        <taxon>Bacteria</taxon>
        <taxon>Bacillati</taxon>
        <taxon>Actinomycetota</taxon>
        <taxon>Actinomycetes</taxon>
        <taxon>Micrococcales</taxon>
        <taxon>Microbacteriaceae</taxon>
        <taxon>Microcella</taxon>
    </lineage>
</organism>
<keyword evidence="1" id="KW-0742">SOS response</keyword>
<evidence type="ECO:0000259" key="2">
    <source>
        <dbReference type="Pfam" id="PF13304"/>
    </source>
</evidence>
<proteinExistence type="predicted"/>
<keyword evidence="4" id="KW-1185">Reference proteome</keyword>
<dbReference type="FunFam" id="3.40.50.300:FF:002708">
    <property type="entry name" value="FeS assembly ATPase SufC"/>
    <property type="match status" value="1"/>
</dbReference>
<dbReference type="RefSeq" id="WP_267781960.1">
    <property type="nucleotide sequence ID" value="NZ_CP113089.1"/>
</dbReference>
<accession>A0A9E8MN99</accession>
<evidence type="ECO:0000256" key="1">
    <source>
        <dbReference type="ARBA" id="ARBA00023236"/>
    </source>
</evidence>
<dbReference type="PANTHER" id="PTHR32182:SF25">
    <property type="entry name" value="SLR1056 PROTEIN"/>
    <property type="match status" value="1"/>
</dbReference>
<dbReference type="GO" id="GO:0000731">
    <property type="term" value="P:DNA synthesis involved in DNA repair"/>
    <property type="evidence" value="ECO:0007669"/>
    <property type="project" value="TreeGrafter"/>
</dbReference>
<evidence type="ECO:0000313" key="4">
    <source>
        <dbReference type="Proteomes" id="UP001164706"/>
    </source>
</evidence>
<evidence type="ECO:0000313" key="3">
    <source>
        <dbReference type="EMBL" id="WAB82097.1"/>
    </source>
</evidence>
<dbReference type="EMBL" id="CP113089">
    <property type="protein sequence ID" value="WAB82097.1"/>
    <property type="molecule type" value="Genomic_DNA"/>
</dbReference>
<dbReference type="GO" id="GO:0016887">
    <property type="term" value="F:ATP hydrolysis activity"/>
    <property type="evidence" value="ECO:0007669"/>
    <property type="project" value="InterPro"/>
</dbReference>
<dbReference type="PIRSF" id="PIRSF029347">
    <property type="entry name" value="RecF"/>
    <property type="match status" value="1"/>
</dbReference>
<dbReference type="GO" id="GO:0006302">
    <property type="term" value="P:double-strand break repair"/>
    <property type="evidence" value="ECO:0007669"/>
    <property type="project" value="TreeGrafter"/>
</dbReference>
<dbReference type="AlphaFoldDB" id="A0A9E8MN99"/>
<reference evidence="3" key="1">
    <citation type="submission" date="2022-11" db="EMBL/GenBank/DDBJ databases">
        <title>Description of Microcella daejonensis nov. sp, isolated from riverside soil.</title>
        <authorList>
            <person name="Molina K.M."/>
            <person name="Kim S.B."/>
        </authorList>
    </citation>
    <scope>NUCLEOTIDE SEQUENCE</scope>
    <source>
        <strain evidence="3">MMS21-STM12</strain>
    </source>
</reference>
<name>A0A9E8MN99_9MICO</name>
<protein>
    <submittedName>
        <fullName evidence="3">AAA family ATPase</fullName>
    </submittedName>
</protein>
<dbReference type="SUPFAM" id="SSF52540">
    <property type="entry name" value="P-loop containing nucleoside triphosphate hydrolases"/>
    <property type="match status" value="1"/>
</dbReference>
<gene>
    <name evidence="3" type="ORF">OVN18_03550</name>
</gene>
<dbReference type="Proteomes" id="UP001164706">
    <property type="component" value="Chromosome"/>
</dbReference>
<dbReference type="Pfam" id="PF13304">
    <property type="entry name" value="AAA_21"/>
    <property type="match status" value="1"/>
</dbReference>
<keyword evidence="1" id="KW-0227">DNA damage</keyword>
<sequence length="371" mass="39406">MLRTLAVENYRSLAHLVVPLEQLTVVTGANGSGKSNLYRALRLLAGIVRDGALTALAAEGGLRSALFADDRPRRDAVAMRFGFAADELSYAIDLGMPQPGVSPFPQDPEVKTEVVWTGETRRPSTIAADRKSLRVRLRGASGTLETAPWRVRETESMLATLADPDSAPELFALRERARGWRFYDALRTDVDAPARRPGPATFTPVLSGDGANLPGALATVLRVGQAARLQNAVGDAFDGAEAVVEDDDRGIARVGLRQPGVHRSFEAAELSDGTLRFLLLATALLSPRPPGLLVLNEPEASLHPSLLPALAALIVDAAEHSQIVVVSHAEGLVRGLRADAGVIELVKPGIATSVVGVLPFEGPAWTWPGRG</sequence>
<dbReference type="InterPro" id="IPR027417">
    <property type="entry name" value="P-loop_NTPase"/>
</dbReference>
<dbReference type="GO" id="GO:0005524">
    <property type="term" value="F:ATP binding"/>
    <property type="evidence" value="ECO:0007669"/>
    <property type="project" value="InterPro"/>
</dbReference>
<dbReference type="InterPro" id="IPR003959">
    <property type="entry name" value="ATPase_AAA_core"/>
</dbReference>
<feature type="domain" description="ATPase AAA-type core" evidence="2">
    <location>
        <begin position="23"/>
        <end position="332"/>
    </location>
</feature>
<dbReference type="InterPro" id="IPR014555">
    <property type="entry name" value="RecF-like"/>
</dbReference>